<dbReference type="OrthoDB" id="123307at2"/>
<dbReference type="Pfam" id="PF11706">
    <property type="entry name" value="zf-CGNR"/>
    <property type="match status" value="1"/>
</dbReference>
<evidence type="ECO:0000256" key="1">
    <source>
        <dbReference type="SAM" id="MobiDB-lite"/>
    </source>
</evidence>
<dbReference type="InterPro" id="IPR023286">
    <property type="entry name" value="ABATE_dom_sf"/>
</dbReference>
<keyword evidence="4" id="KW-1185">Reference proteome</keyword>
<reference evidence="4" key="1">
    <citation type="submission" date="2016-07" db="EMBL/GenBank/DDBJ databases">
        <title>Frankia sp. NRRL B-16219 Genome sequencing.</title>
        <authorList>
            <person name="Ghodhbane-Gtari F."/>
            <person name="Swanson E."/>
            <person name="Gueddou A."/>
            <person name="Louati M."/>
            <person name="Nouioui I."/>
            <person name="Hezbri K."/>
            <person name="Abebe-Akele F."/>
            <person name="Simpson S."/>
            <person name="Morris K."/>
            <person name="Thomas K."/>
            <person name="Gtari M."/>
            <person name="Tisa L.S."/>
        </authorList>
    </citation>
    <scope>NUCLEOTIDE SEQUENCE [LARGE SCALE GENOMIC DNA]</scope>
    <source>
        <strain evidence="4">NRRL B-16219</strain>
    </source>
</reference>
<name>A0A1S1RIH9_9ACTN</name>
<organism evidence="3 4">
    <name type="scientific">Parafrankia soli</name>
    <dbReference type="NCBI Taxonomy" id="2599596"/>
    <lineage>
        <taxon>Bacteria</taxon>
        <taxon>Bacillati</taxon>
        <taxon>Actinomycetota</taxon>
        <taxon>Actinomycetes</taxon>
        <taxon>Frankiales</taxon>
        <taxon>Frankiaceae</taxon>
        <taxon>Parafrankia</taxon>
    </lineage>
</organism>
<feature type="domain" description="Zinc finger CGNR" evidence="2">
    <location>
        <begin position="148"/>
        <end position="190"/>
    </location>
</feature>
<accession>A0A1S1RIH9</accession>
<dbReference type="Gene3D" id="1.10.3300.10">
    <property type="entry name" value="Jann2411-like domain"/>
    <property type="match status" value="1"/>
</dbReference>
<dbReference type="PANTHER" id="PTHR35525:SF3">
    <property type="entry name" value="BLL6575 PROTEIN"/>
    <property type="match status" value="1"/>
</dbReference>
<proteinExistence type="predicted"/>
<dbReference type="InterPro" id="IPR010852">
    <property type="entry name" value="ABATE"/>
</dbReference>
<dbReference type="Proteomes" id="UP000179769">
    <property type="component" value="Unassembled WGS sequence"/>
</dbReference>
<dbReference type="AlphaFoldDB" id="A0A1S1RIH9"/>
<dbReference type="InterPro" id="IPR021005">
    <property type="entry name" value="Znf_CGNR"/>
</dbReference>
<sequence length="207" mass="21961">MDPADAWSAHYDAPPSLRVLGAFLNSVDERTFGAHHPHEQFTAPEALSRWLTAHGLAGEGASAGQAEFADALRLRATLREAAAANQRTGRSSPETVDLGDVANRLTLRVRVGPGGVELEPAGGSEVARALARLAAVAVLATADGTWQRVKMCAAPDCRVVFYDGSKPRTGRWCATAVCGNRVKTRRYRQRVSGAPTDTDTDSAARPG</sequence>
<evidence type="ECO:0000313" key="3">
    <source>
        <dbReference type="EMBL" id="OHV45042.1"/>
    </source>
</evidence>
<gene>
    <name evidence="3" type="ORF">BBK14_09780</name>
</gene>
<evidence type="ECO:0000259" key="2">
    <source>
        <dbReference type="Pfam" id="PF11706"/>
    </source>
</evidence>
<comment type="caution">
    <text evidence="3">The sequence shown here is derived from an EMBL/GenBank/DDBJ whole genome shotgun (WGS) entry which is preliminary data.</text>
</comment>
<feature type="region of interest" description="Disordered" evidence="1">
    <location>
        <begin position="187"/>
        <end position="207"/>
    </location>
</feature>
<dbReference type="RefSeq" id="WP_071059733.1">
    <property type="nucleotide sequence ID" value="NZ_MAXA01000014.1"/>
</dbReference>
<protein>
    <recommendedName>
        <fullName evidence="2">Zinc finger CGNR domain-containing protein</fullName>
    </recommendedName>
</protein>
<dbReference type="EMBL" id="MAXA01000014">
    <property type="protein sequence ID" value="OHV45042.1"/>
    <property type="molecule type" value="Genomic_DNA"/>
</dbReference>
<dbReference type="Pfam" id="PF07336">
    <property type="entry name" value="ABATE"/>
    <property type="match status" value="1"/>
</dbReference>
<dbReference type="PANTHER" id="PTHR35525">
    <property type="entry name" value="BLL6575 PROTEIN"/>
    <property type="match status" value="1"/>
</dbReference>
<evidence type="ECO:0000313" key="4">
    <source>
        <dbReference type="Proteomes" id="UP000179769"/>
    </source>
</evidence>
<dbReference type="SUPFAM" id="SSF160904">
    <property type="entry name" value="Jann2411-like"/>
    <property type="match status" value="1"/>
</dbReference>